<sequence length="151" mass="15481">MSGAAGARVVKQIVKMTVPAGQAAPSPPVGPRLGQMGVNIMAFCKDFNAATAAYRPGLPLTTKIVAYTDRTCTFTTRSPPVSSLLLSVAGVAKGASSPGNATAPVGEVTLKQVYAIAGIKVQDVHLAHLPMRSMCKSIMGTARSCGLAVVR</sequence>
<gene>
    <name evidence="1" type="ORF">I4F81_012458</name>
</gene>
<reference evidence="1" key="1">
    <citation type="submission" date="2019-11" db="EMBL/GenBank/DDBJ databases">
        <title>Nori genome reveals adaptations in red seaweeds to the harsh intertidal environment.</title>
        <authorList>
            <person name="Wang D."/>
            <person name="Mao Y."/>
        </authorList>
    </citation>
    <scope>NUCLEOTIDE SEQUENCE</scope>
    <source>
        <tissue evidence="1">Gametophyte</tissue>
    </source>
</reference>
<name>A0ACC3CJ92_PYRYE</name>
<dbReference type="Proteomes" id="UP000798662">
    <property type="component" value="Chromosome 3"/>
</dbReference>
<evidence type="ECO:0000313" key="1">
    <source>
        <dbReference type="EMBL" id="KAK1869994.1"/>
    </source>
</evidence>
<keyword evidence="2" id="KW-1185">Reference proteome</keyword>
<comment type="caution">
    <text evidence="1">The sequence shown here is derived from an EMBL/GenBank/DDBJ whole genome shotgun (WGS) entry which is preliminary data.</text>
</comment>
<dbReference type="EMBL" id="CM020620">
    <property type="protein sequence ID" value="KAK1869994.1"/>
    <property type="molecule type" value="Genomic_DNA"/>
</dbReference>
<evidence type="ECO:0000313" key="2">
    <source>
        <dbReference type="Proteomes" id="UP000798662"/>
    </source>
</evidence>
<protein>
    <submittedName>
        <fullName evidence="1">Uncharacterized protein</fullName>
    </submittedName>
</protein>
<proteinExistence type="predicted"/>
<organism evidence="1 2">
    <name type="scientific">Pyropia yezoensis</name>
    <name type="common">Susabi-nori</name>
    <name type="synonym">Porphyra yezoensis</name>
    <dbReference type="NCBI Taxonomy" id="2788"/>
    <lineage>
        <taxon>Eukaryota</taxon>
        <taxon>Rhodophyta</taxon>
        <taxon>Bangiophyceae</taxon>
        <taxon>Bangiales</taxon>
        <taxon>Bangiaceae</taxon>
        <taxon>Pyropia</taxon>
    </lineage>
</organism>
<accession>A0ACC3CJ92</accession>